<dbReference type="NCBIfam" id="TIGR01730">
    <property type="entry name" value="RND_mfp"/>
    <property type="match status" value="1"/>
</dbReference>
<feature type="compositionally biased region" description="Basic and acidic residues" evidence="3">
    <location>
        <begin position="400"/>
        <end position="409"/>
    </location>
</feature>
<dbReference type="InterPro" id="IPR058627">
    <property type="entry name" value="MdtA-like_C"/>
</dbReference>
<dbReference type="InterPro" id="IPR058626">
    <property type="entry name" value="MdtA-like_b-barrel"/>
</dbReference>
<dbReference type="FunFam" id="2.40.420.20:FF:000001">
    <property type="entry name" value="Efflux RND transporter periplasmic adaptor subunit"/>
    <property type="match status" value="1"/>
</dbReference>
<proteinExistence type="inferred from homology"/>
<evidence type="ECO:0000259" key="7">
    <source>
        <dbReference type="Pfam" id="PF25967"/>
    </source>
</evidence>
<feature type="domain" description="Multidrug resistance protein MdtA-like alpha-helical hairpin" evidence="4">
    <location>
        <begin position="125"/>
        <end position="194"/>
    </location>
</feature>
<dbReference type="Pfam" id="PF25876">
    <property type="entry name" value="HH_MFP_RND"/>
    <property type="match status" value="1"/>
</dbReference>
<dbReference type="Gene3D" id="1.10.287.470">
    <property type="entry name" value="Helix hairpin bin"/>
    <property type="match status" value="1"/>
</dbReference>
<feature type="domain" description="Multidrug resistance protein MdtA-like barrel-sandwich hybrid" evidence="5">
    <location>
        <begin position="86"/>
        <end position="226"/>
    </location>
</feature>
<dbReference type="EMBL" id="FPBX01000009">
    <property type="protein sequence ID" value="SFU56809.1"/>
    <property type="molecule type" value="Genomic_DNA"/>
</dbReference>
<dbReference type="Pfam" id="PF25967">
    <property type="entry name" value="RND-MFP_C"/>
    <property type="match status" value="1"/>
</dbReference>
<dbReference type="AlphaFoldDB" id="A0A1I7H853"/>
<feature type="compositionally biased region" description="Pro residues" evidence="3">
    <location>
        <begin position="411"/>
        <end position="422"/>
    </location>
</feature>
<accession>A0A1I7H853</accession>
<gene>
    <name evidence="8" type="ORF">SAMN04489707_100932</name>
</gene>
<dbReference type="InterPro" id="IPR006143">
    <property type="entry name" value="RND_pump_MFP"/>
</dbReference>
<comment type="subcellular location">
    <subcellularLocation>
        <location evidence="1">Cell envelope</location>
    </subcellularLocation>
</comment>
<evidence type="ECO:0000313" key="8">
    <source>
        <dbReference type="EMBL" id="SFU56809.1"/>
    </source>
</evidence>
<dbReference type="STRING" id="343013.SAMN04489707_100932"/>
<reference evidence="8 9" key="1">
    <citation type="submission" date="2016-10" db="EMBL/GenBank/DDBJ databases">
        <authorList>
            <person name="de Groot N.N."/>
        </authorList>
    </citation>
    <scope>NUCLEOTIDE SEQUENCE [LARGE SCALE GENOMIC DNA]</scope>
    <source>
        <strain evidence="8 9">R-24608</strain>
    </source>
</reference>
<keyword evidence="9" id="KW-1185">Reference proteome</keyword>
<dbReference type="PANTHER" id="PTHR30158:SF3">
    <property type="entry name" value="MULTIDRUG EFFLUX PUMP SUBUNIT ACRA-RELATED"/>
    <property type="match status" value="1"/>
</dbReference>
<feature type="region of interest" description="Disordered" evidence="3">
    <location>
        <begin position="400"/>
        <end position="422"/>
    </location>
</feature>
<dbReference type="GO" id="GO:0022857">
    <property type="term" value="F:transmembrane transporter activity"/>
    <property type="evidence" value="ECO:0007669"/>
    <property type="project" value="InterPro"/>
</dbReference>
<evidence type="ECO:0000313" key="9">
    <source>
        <dbReference type="Proteomes" id="UP000183656"/>
    </source>
</evidence>
<dbReference type="Pfam" id="PF25944">
    <property type="entry name" value="Beta-barrel_RND"/>
    <property type="match status" value="1"/>
</dbReference>
<dbReference type="InterPro" id="IPR058624">
    <property type="entry name" value="MdtA-like_HH"/>
</dbReference>
<dbReference type="Gene3D" id="2.40.50.100">
    <property type="match status" value="1"/>
</dbReference>
<evidence type="ECO:0000256" key="3">
    <source>
        <dbReference type="SAM" id="MobiDB-lite"/>
    </source>
</evidence>
<dbReference type="GO" id="GO:0005886">
    <property type="term" value="C:plasma membrane"/>
    <property type="evidence" value="ECO:0007669"/>
    <property type="project" value="TreeGrafter"/>
</dbReference>
<dbReference type="Pfam" id="PF25917">
    <property type="entry name" value="BSH_RND"/>
    <property type="match status" value="1"/>
</dbReference>
<organism evidence="8 9">
    <name type="scientific">Paenacidovorax caeni</name>
    <dbReference type="NCBI Taxonomy" id="343013"/>
    <lineage>
        <taxon>Bacteria</taxon>
        <taxon>Pseudomonadati</taxon>
        <taxon>Pseudomonadota</taxon>
        <taxon>Betaproteobacteria</taxon>
        <taxon>Burkholderiales</taxon>
        <taxon>Comamonadaceae</taxon>
        <taxon>Paenacidovorax</taxon>
    </lineage>
</organism>
<dbReference type="PANTHER" id="PTHR30158">
    <property type="entry name" value="ACRA/E-RELATED COMPONENT OF DRUG EFFLUX TRANSPORTER"/>
    <property type="match status" value="1"/>
</dbReference>
<dbReference type="SUPFAM" id="SSF111369">
    <property type="entry name" value="HlyD-like secretion proteins"/>
    <property type="match status" value="1"/>
</dbReference>
<dbReference type="Gene3D" id="2.40.420.20">
    <property type="match status" value="1"/>
</dbReference>
<evidence type="ECO:0000259" key="4">
    <source>
        <dbReference type="Pfam" id="PF25876"/>
    </source>
</evidence>
<dbReference type="GO" id="GO:0030313">
    <property type="term" value="C:cell envelope"/>
    <property type="evidence" value="ECO:0007669"/>
    <property type="project" value="UniProtKB-SubCell"/>
</dbReference>
<evidence type="ECO:0000259" key="5">
    <source>
        <dbReference type="Pfam" id="PF25917"/>
    </source>
</evidence>
<evidence type="ECO:0000256" key="2">
    <source>
        <dbReference type="ARBA" id="ARBA00009477"/>
    </source>
</evidence>
<dbReference type="InterPro" id="IPR058625">
    <property type="entry name" value="MdtA-like_BSH"/>
</dbReference>
<comment type="similarity">
    <text evidence="2">Belongs to the membrane fusion protein (MFP) (TC 8.A.1) family.</text>
</comment>
<feature type="domain" description="Multidrug resistance protein MdtA-like C-terminal permuted SH3" evidence="7">
    <location>
        <begin position="325"/>
        <end position="387"/>
    </location>
</feature>
<evidence type="ECO:0000256" key="1">
    <source>
        <dbReference type="ARBA" id="ARBA00004196"/>
    </source>
</evidence>
<name>A0A1I7H853_9BURK</name>
<dbReference type="Gene3D" id="2.40.30.170">
    <property type="match status" value="1"/>
</dbReference>
<protein>
    <submittedName>
        <fullName evidence="8">Membrane fusion protein, multidrug efflux system</fullName>
    </submittedName>
</protein>
<dbReference type="Proteomes" id="UP000183656">
    <property type="component" value="Unassembled WGS sequence"/>
</dbReference>
<evidence type="ECO:0000259" key="6">
    <source>
        <dbReference type="Pfam" id="PF25944"/>
    </source>
</evidence>
<sequence>MHDAAPPPLHPHPSARTLPVSWYRRSTGRAALCMLLLAGTLGACSKQSPAPAATEAVAEVGVVTLQPQHQQLDTTLPGRTRASLSAEVRPQVSGILQKRLFTEGALVRQGQPLYQIDDAALRATEASAQAALAKAEASARTLEATARRNAELVKIDAISQQVHDESQAAAAQARSDVAVARANLETARINLKYSRIEAPITGRTALSTVTPGALVTANQASALTTIVQLDPLYVDFTQSSTELLQLQREIAAGRYARVDGDKIPVRIRLDDGTEYAHQGKLAFSGVIVNDTMGTVTLRAVVPNPKGELMPGMYVQALLPTALAPDALLVPQQSVTRDLTGRPSVLVVKAGDVVEKRDVTLDRAIGSQWLVQGGLQAGERVVVEGFQRIKPGSQVKPVEVDMAAKAERKSPPGQPPAPSSAAR</sequence>
<dbReference type="GO" id="GO:0046677">
    <property type="term" value="P:response to antibiotic"/>
    <property type="evidence" value="ECO:0007669"/>
    <property type="project" value="TreeGrafter"/>
</dbReference>
<feature type="domain" description="Multidrug resistance protein MdtA-like beta-barrel" evidence="6">
    <location>
        <begin position="231"/>
        <end position="318"/>
    </location>
</feature>